<sequence length="464" mass="51073">MKLKLFTLAAILGLASTKSYAQYITTTQFQNPQSVSNDVLIAGYAAWAGPYLIWNADTDKVEAIGGIAPGNNHGGVATFTPDGKYISGTSQTSTDPTVGEMSRYNTITKKWETLGFNYNTGESNSDFSSGYFISGDGNTVVGLSYLKSTNPEGTIVKRPTAYAWNSSKGGVNLEPFNPSAKQGRANAVSNDGSVIIGWSDMRGPWKAHYWKRNPDGTYQKGQYILVDPKGSSTNEFNQLGEARAISGNGKWIGGKSDAAFENAWLWSEETGVIDLGKIAKPEENNVQSWVTSINYDATIVLGYTISKQWADSAPVYTPWIWTKETGIQDFNNYVTNTLKFDMKGDKIYVPTQLSENEKYIIGWGVDATNIKMFRIQLPAKLATDEVKNHVEITLFPNPVSNELNIDSKDNIKEVTVFNLTGQQLFSKKGNSKTSKIDVSNLKSGIYIVEVKTDKTSKTYKVIKK</sequence>
<gene>
    <name evidence="4" type="ORF">NCTC13456_03538</name>
</gene>
<dbReference type="Proteomes" id="UP000254737">
    <property type="component" value="Unassembled WGS sequence"/>
</dbReference>
<keyword evidence="1 2" id="KW-0732">Signal</keyword>
<dbReference type="STRING" id="343874.GCA_000805695_03361"/>
<feature type="domain" description="Secretion system C-terminal sorting" evidence="3">
    <location>
        <begin position="394"/>
        <end position="462"/>
    </location>
</feature>
<proteinExistence type="predicted"/>
<feature type="signal peptide" evidence="2">
    <location>
        <begin position="1"/>
        <end position="21"/>
    </location>
</feature>
<reference evidence="4 5" key="1">
    <citation type="submission" date="2018-06" db="EMBL/GenBank/DDBJ databases">
        <authorList>
            <consortium name="Pathogen Informatics"/>
            <person name="Doyle S."/>
        </authorList>
    </citation>
    <scope>NUCLEOTIDE SEQUENCE [LARGE SCALE GENOMIC DNA]</scope>
    <source>
        <strain evidence="4 5">NCTC13456</strain>
    </source>
</reference>
<accession>A0A376J3S6</accession>
<dbReference type="RefSeq" id="WP_115002268.1">
    <property type="nucleotide sequence ID" value="NZ_UFXS01000002.1"/>
</dbReference>
<dbReference type="AlphaFoldDB" id="A0A376J3S6"/>
<evidence type="ECO:0000313" key="5">
    <source>
        <dbReference type="Proteomes" id="UP000254737"/>
    </source>
</evidence>
<name>A0A376J3S6_9FLAO</name>
<dbReference type="EMBL" id="UFXS01000002">
    <property type="protein sequence ID" value="STE54851.1"/>
    <property type="molecule type" value="Genomic_DNA"/>
</dbReference>
<evidence type="ECO:0000256" key="2">
    <source>
        <dbReference type="SAM" id="SignalP"/>
    </source>
</evidence>
<organism evidence="4 5">
    <name type="scientific">Empedobacter falsenii</name>
    <dbReference type="NCBI Taxonomy" id="343874"/>
    <lineage>
        <taxon>Bacteria</taxon>
        <taxon>Pseudomonadati</taxon>
        <taxon>Bacteroidota</taxon>
        <taxon>Flavobacteriia</taxon>
        <taxon>Flavobacteriales</taxon>
        <taxon>Weeksellaceae</taxon>
        <taxon>Empedobacter</taxon>
    </lineage>
</organism>
<evidence type="ECO:0000313" key="4">
    <source>
        <dbReference type="EMBL" id="STE54851.1"/>
    </source>
</evidence>
<evidence type="ECO:0000256" key="1">
    <source>
        <dbReference type="ARBA" id="ARBA00022729"/>
    </source>
</evidence>
<dbReference type="Pfam" id="PF18962">
    <property type="entry name" value="Por_Secre_tail"/>
    <property type="match status" value="1"/>
</dbReference>
<protein>
    <submittedName>
        <fullName evidence="4">Por secretion system C-terminal sorting domain</fullName>
    </submittedName>
</protein>
<evidence type="ECO:0000259" key="3">
    <source>
        <dbReference type="Pfam" id="PF18962"/>
    </source>
</evidence>
<feature type="chain" id="PRO_5016688284" evidence="2">
    <location>
        <begin position="22"/>
        <end position="464"/>
    </location>
</feature>
<dbReference type="InterPro" id="IPR026444">
    <property type="entry name" value="Secre_tail"/>
</dbReference>
<dbReference type="NCBIfam" id="TIGR04183">
    <property type="entry name" value="Por_Secre_tail"/>
    <property type="match status" value="1"/>
</dbReference>